<proteinExistence type="evidence at transcript level"/>
<name>I2CS35_NANGC</name>
<feature type="non-terminal residue" evidence="1">
    <location>
        <position position="1"/>
    </location>
</feature>
<dbReference type="Gene3D" id="1.10.472.80">
    <property type="entry name" value="Ypt/Rab-GAP domain of gyp1p, domain 3"/>
    <property type="match status" value="1"/>
</dbReference>
<gene>
    <name evidence="1" type="ORF">NGATSA_3045000</name>
</gene>
<organism evidence="1">
    <name type="scientific">Nannochloropsis gaditana (strain CCMP526)</name>
    <name type="common">Green microalga</name>
    <name type="synonym">Microchloropsis gaditana</name>
    <dbReference type="NCBI Taxonomy" id="1093141"/>
    <lineage>
        <taxon>Eukaryota</taxon>
        <taxon>Sar</taxon>
        <taxon>Stramenopiles</taxon>
        <taxon>Ochrophyta</taxon>
        <taxon>Eustigmatophyceae</taxon>
        <taxon>Eustigmatales</taxon>
        <taxon>Monodopsidaceae</taxon>
        <taxon>Nannochloropsis</taxon>
    </lineage>
</organism>
<dbReference type="AlphaFoldDB" id="I2CS35"/>
<feature type="non-terminal residue" evidence="1">
    <location>
        <position position="90"/>
    </location>
</feature>
<evidence type="ECO:0000313" key="1">
    <source>
        <dbReference type="EMBL" id="AFJ69718.1"/>
    </source>
</evidence>
<reference evidence="1" key="1">
    <citation type="journal article" date="2012" name="Bioengineered">
        <title>Additional insights into the genome of the oleaginous model alga Nannochloropsis gaditana.</title>
        <authorList>
            <person name="Jinkerson R.E."/>
            <person name="Radakovits R."/>
            <person name="Posewitz M.C."/>
        </authorList>
    </citation>
    <scope>NUCLEOTIDE SEQUENCE</scope>
    <source>
        <strain evidence="1">CCMP526</strain>
    </source>
</reference>
<reference evidence="1" key="2">
    <citation type="journal article" date="2012" name="Nat. Commun.">
        <title>Draft genome sequence and genetic transformation of the oleaginous alga Nannochloropis gaditana.</title>
        <authorList>
            <person name="Radakovits R."/>
            <person name="Jinkerson R.E."/>
            <person name="Fuerstenberg S.I."/>
            <person name="Tae H."/>
            <person name="Settlage R.E."/>
            <person name="Boore J.L."/>
            <person name="Posewitz M.C."/>
        </authorList>
    </citation>
    <scope>NUCLEOTIDE SEQUENCE</scope>
    <source>
        <strain evidence="1">CCMP526</strain>
    </source>
</reference>
<dbReference type="EMBL" id="JU980655">
    <property type="protein sequence ID" value="AFJ69718.1"/>
    <property type="molecule type" value="mRNA"/>
</dbReference>
<dbReference type="InterPro" id="IPR035969">
    <property type="entry name" value="Rab-GAP_TBC_sf"/>
</dbReference>
<protein>
    <submittedName>
        <fullName evidence="1">Wd repeat-containing protein 67</fullName>
    </submittedName>
</protein>
<sequence>HDPALAAHLETLGVDGQALFWPLLRSLLTEVLTRKQWLMFVDHLLAHPQHDMPSFLLLLAAPSYLINLRHVLVDAKTKDEVAKIVRRQNP</sequence>
<dbReference type="SUPFAM" id="SSF47923">
    <property type="entry name" value="Ypt/Rab-GAP domain of gyp1p"/>
    <property type="match status" value="1"/>
</dbReference>
<accession>I2CS35</accession>